<dbReference type="InParanoid" id="A0A1S3CKX3"/>
<dbReference type="PANTHER" id="PTHR11941:SF84">
    <property type="entry name" value="ENOYL-COA DELTA ISOMERASE 1, PEROXISOMAL"/>
    <property type="match status" value="1"/>
</dbReference>
<dbReference type="InterPro" id="IPR029045">
    <property type="entry name" value="ClpP/crotonase-like_dom_sf"/>
</dbReference>
<gene>
    <name evidence="2" type="primary">LOC103501637</name>
</gene>
<dbReference type="GeneID" id="103501637"/>
<protein>
    <submittedName>
        <fullName evidence="2">Enoyl-CoA delta isomerase 1, peroxisomal</fullName>
    </submittedName>
</protein>
<dbReference type="Proteomes" id="UP001652600">
    <property type="component" value="Chromosome 9"/>
</dbReference>
<dbReference type="Pfam" id="PF00378">
    <property type="entry name" value="ECH_1"/>
    <property type="match status" value="1"/>
</dbReference>
<dbReference type="GO" id="GO:0005777">
    <property type="term" value="C:peroxisome"/>
    <property type="evidence" value="ECO:0007669"/>
    <property type="project" value="TreeGrafter"/>
</dbReference>
<dbReference type="SUPFAM" id="SSF52096">
    <property type="entry name" value="ClpP/crotonase"/>
    <property type="match status" value="1"/>
</dbReference>
<dbReference type="KEGG" id="cmo:103501637"/>
<reference evidence="2" key="1">
    <citation type="submission" date="2025-08" db="UniProtKB">
        <authorList>
            <consortium name="RefSeq"/>
        </authorList>
    </citation>
    <scope>IDENTIFICATION</scope>
    <source>
        <tissue evidence="2">Stem</tissue>
    </source>
</reference>
<dbReference type="AlphaFoldDB" id="A0A1S3CKX3"/>
<dbReference type="RefSeq" id="XP_008463475.2">
    <property type="nucleotide sequence ID" value="XM_008465253.3"/>
</dbReference>
<dbReference type="eggNOG" id="ENOG502QSD1">
    <property type="taxonomic scope" value="Eukaryota"/>
</dbReference>
<proteinExistence type="predicted"/>
<organism evidence="1 2">
    <name type="scientific">Cucumis melo</name>
    <name type="common">Muskmelon</name>
    <dbReference type="NCBI Taxonomy" id="3656"/>
    <lineage>
        <taxon>Eukaryota</taxon>
        <taxon>Viridiplantae</taxon>
        <taxon>Streptophyta</taxon>
        <taxon>Embryophyta</taxon>
        <taxon>Tracheophyta</taxon>
        <taxon>Spermatophyta</taxon>
        <taxon>Magnoliopsida</taxon>
        <taxon>eudicotyledons</taxon>
        <taxon>Gunneridae</taxon>
        <taxon>Pentapetalae</taxon>
        <taxon>rosids</taxon>
        <taxon>fabids</taxon>
        <taxon>Cucurbitales</taxon>
        <taxon>Cucurbitaceae</taxon>
        <taxon>Benincaseae</taxon>
        <taxon>Cucumis</taxon>
    </lineage>
</organism>
<keyword evidence="1" id="KW-1185">Reference proteome</keyword>
<dbReference type="GO" id="GO:0004165">
    <property type="term" value="F:delta(3)-delta(2)-enoyl-CoA isomerase activity"/>
    <property type="evidence" value="ECO:0007669"/>
    <property type="project" value="UniProtKB-EC"/>
</dbReference>
<keyword evidence="2" id="KW-0413">Isomerase</keyword>
<dbReference type="Gene3D" id="3.90.226.10">
    <property type="entry name" value="2-enoyl-CoA Hydratase, Chain A, domain 1"/>
    <property type="match status" value="1"/>
</dbReference>
<dbReference type="Gramene" id="MELO3C025448.2.1">
    <property type="protein sequence ID" value="MELO3C025448.2.1"/>
    <property type="gene ID" value="MELO3C025448.2"/>
</dbReference>
<name>A0A1S3CKX3_CUCME</name>
<evidence type="ECO:0000313" key="1">
    <source>
        <dbReference type="Proteomes" id="UP001652600"/>
    </source>
</evidence>
<sequence length="238" mass="26196">MCSLQRSGNIFILTLTGSGEHRFNPQLLDSIRSSLRQVRSDVESAVSTDSSSNFVLITTAEGKFFSNGYDIDWERTSMNQMILMDDKLKSVVSDLITLPMPTIAAVSGHASAAGFIFAMSHDYIVMRRDRGFLYMSELDIRRVIPQWFAVLVKSRIGSAAVRREVVLKAPKLTADKALELGIIDSAHDGAEETVAAAVRLGEDLVARKWDGHTYAGNRMELLSEVLNVIGARCSVAKL</sequence>
<dbReference type="CDD" id="cd06558">
    <property type="entry name" value="crotonase-like"/>
    <property type="match status" value="1"/>
</dbReference>
<dbReference type="PANTHER" id="PTHR11941">
    <property type="entry name" value="ENOYL-COA HYDRATASE-RELATED"/>
    <property type="match status" value="1"/>
</dbReference>
<dbReference type="GO" id="GO:0006635">
    <property type="term" value="P:fatty acid beta-oxidation"/>
    <property type="evidence" value="ECO:0007669"/>
    <property type="project" value="TreeGrafter"/>
</dbReference>
<evidence type="ECO:0000313" key="2">
    <source>
        <dbReference type="RefSeq" id="XP_008463475.2"/>
    </source>
</evidence>
<dbReference type="InterPro" id="IPR001753">
    <property type="entry name" value="Enoyl-CoA_hydra/iso"/>
</dbReference>
<accession>A0A1S3CKX3</accession>